<keyword evidence="11" id="KW-1185">Reference proteome</keyword>
<feature type="signal peptide" evidence="9">
    <location>
        <begin position="1"/>
        <end position="23"/>
    </location>
</feature>
<comment type="caution">
    <text evidence="10">The sequence shown here is derived from an EMBL/GenBank/DDBJ whole genome shotgun (WGS) entry which is preliminary data.</text>
</comment>
<evidence type="ECO:0000256" key="4">
    <source>
        <dbReference type="ARBA" id="ARBA00022729"/>
    </source>
</evidence>
<dbReference type="PANTHER" id="PTHR33562:SF2">
    <property type="entry name" value="PROTEIN QUIVER"/>
    <property type="match status" value="1"/>
</dbReference>
<keyword evidence="8" id="KW-0449">Lipoprotein</keyword>
<keyword evidence="3" id="KW-0812">Transmembrane</keyword>
<evidence type="ECO:0000256" key="7">
    <source>
        <dbReference type="ARBA" id="ARBA00023180"/>
    </source>
</evidence>
<reference evidence="10" key="1">
    <citation type="submission" date="2021-03" db="EMBL/GenBank/DDBJ databases">
        <title>Chromosome level genome of the anhydrobiotic midge Polypedilum vanderplanki.</title>
        <authorList>
            <person name="Yoshida Y."/>
            <person name="Kikawada T."/>
            <person name="Gusev O."/>
        </authorList>
    </citation>
    <scope>NUCLEOTIDE SEQUENCE</scope>
    <source>
        <strain evidence="10">NIAS01</strain>
        <tissue evidence="10">Whole body or cell culture</tissue>
    </source>
</reference>
<evidence type="ECO:0000313" key="10">
    <source>
        <dbReference type="EMBL" id="KAG5676852.1"/>
    </source>
</evidence>
<evidence type="ECO:0000313" key="11">
    <source>
        <dbReference type="Proteomes" id="UP001107558"/>
    </source>
</evidence>
<feature type="chain" id="PRO_5039931225" description="Protein sleepless" evidence="9">
    <location>
        <begin position="24"/>
        <end position="158"/>
    </location>
</feature>
<dbReference type="InterPro" id="IPR031424">
    <property type="entry name" value="QVR-like"/>
</dbReference>
<dbReference type="Pfam" id="PF17064">
    <property type="entry name" value="QVR"/>
    <property type="match status" value="1"/>
</dbReference>
<keyword evidence="6" id="KW-0472">Membrane</keyword>
<accession>A0A9J6C3V9</accession>
<gene>
    <name evidence="10" type="ORF">PVAND_006659</name>
</gene>
<dbReference type="AlphaFoldDB" id="A0A9J6C3V9"/>
<evidence type="ECO:0000256" key="9">
    <source>
        <dbReference type="SAM" id="SignalP"/>
    </source>
</evidence>
<dbReference type="GO" id="GO:0030431">
    <property type="term" value="P:sleep"/>
    <property type="evidence" value="ECO:0007669"/>
    <property type="project" value="InterPro"/>
</dbReference>
<sequence>MAKILLISAIVLLIAVTFQQANALKCWRCSSDASTSAFCDDTFDPSIINDQQRRWAYVDCNFPTSSQVPFGQYVQQTSRPVCKKMKQLINDKVVISRSCSWEDVNAPPDSCMRTTTPSYIKTEFCETCGHDGCNSASKFKTFTLFALVPTIFIFILNL</sequence>
<proteinExistence type="predicted"/>
<dbReference type="PANTHER" id="PTHR33562">
    <property type="entry name" value="ATILLA, ISOFORM B-RELATED-RELATED"/>
    <property type="match status" value="1"/>
</dbReference>
<keyword evidence="5" id="KW-1133">Transmembrane helix</keyword>
<dbReference type="EMBL" id="JADBJN010000002">
    <property type="protein sequence ID" value="KAG5676852.1"/>
    <property type="molecule type" value="Genomic_DNA"/>
</dbReference>
<dbReference type="InterPro" id="IPR050975">
    <property type="entry name" value="Sleep_regulator"/>
</dbReference>
<evidence type="ECO:0000256" key="2">
    <source>
        <dbReference type="ARBA" id="ARBA00022622"/>
    </source>
</evidence>
<evidence type="ECO:0008006" key="12">
    <source>
        <dbReference type="Google" id="ProtNLM"/>
    </source>
</evidence>
<dbReference type="CDD" id="cd23593">
    <property type="entry name" value="TFP_LU_ECD_Twit"/>
    <property type="match status" value="1"/>
</dbReference>
<evidence type="ECO:0000256" key="8">
    <source>
        <dbReference type="ARBA" id="ARBA00023288"/>
    </source>
</evidence>
<organism evidence="10 11">
    <name type="scientific">Polypedilum vanderplanki</name>
    <name type="common">Sleeping chironomid midge</name>
    <dbReference type="NCBI Taxonomy" id="319348"/>
    <lineage>
        <taxon>Eukaryota</taxon>
        <taxon>Metazoa</taxon>
        <taxon>Ecdysozoa</taxon>
        <taxon>Arthropoda</taxon>
        <taxon>Hexapoda</taxon>
        <taxon>Insecta</taxon>
        <taxon>Pterygota</taxon>
        <taxon>Neoptera</taxon>
        <taxon>Endopterygota</taxon>
        <taxon>Diptera</taxon>
        <taxon>Nematocera</taxon>
        <taxon>Chironomoidea</taxon>
        <taxon>Chironomidae</taxon>
        <taxon>Chironominae</taxon>
        <taxon>Polypedilum</taxon>
        <taxon>Polypedilum</taxon>
    </lineage>
</organism>
<name>A0A9J6C3V9_POLVA</name>
<dbReference type="GO" id="GO:0032222">
    <property type="term" value="P:regulation of synaptic transmission, cholinergic"/>
    <property type="evidence" value="ECO:0007669"/>
    <property type="project" value="InterPro"/>
</dbReference>
<comment type="subcellular location">
    <subcellularLocation>
        <location evidence="1">Membrane</location>
        <topology evidence="1">Lipid-anchor</topology>
        <topology evidence="1">GPI-anchor</topology>
    </subcellularLocation>
</comment>
<keyword evidence="7" id="KW-0325">Glycoprotein</keyword>
<evidence type="ECO:0000256" key="1">
    <source>
        <dbReference type="ARBA" id="ARBA00004589"/>
    </source>
</evidence>
<evidence type="ECO:0000256" key="5">
    <source>
        <dbReference type="ARBA" id="ARBA00022989"/>
    </source>
</evidence>
<protein>
    <recommendedName>
        <fullName evidence="12">Protein sleepless</fullName>
    </recommendedName>
</protein>
<evidence type="ECO:0000256" key="3">
    <source>
        <dbReference type="ARBA" id="ARBA00022692"/>
    </source>
</evidence>
<dbReference type="GO" id="GO:0098552">
    <property type="term" value="C:side of membrane"/>
    <property type="evidence" value="ECO:0007669"/>
    <property type="project" value="UniProtKB-KW"/>
</dbReference>
<evidence type="ECO:0000256" key="6">
    <source>
        <dbReference type="ARBA" id="ARBA00023136"/>
    </source>
</evidence>
<dbReference type="OrthoDB" id="75169at2759"/>
<keyword evidence="4 9" id="KW-0732">Signal</keyword>
<dbReference type="Proteomes" id="UP001107558">
    <property type="component" value="Chromosome 2"/>
</dbReference>
<keyword evidence="2" id="KW-0336">GPI-anchor</keyword>